<proteinExistence type="predicted"/>
<sequence length="106" mass="11406">MDRSTTNPMGYLAENWSDANDDTPALIVNPKASPVDLLAWISGELRSMEAAGNALAEMTPGDAAISLADFTAIFMHRIAPVARVLDVALCELIAQRRQREGLSHGL</sequence>
<evidence type="ECO:0000313" key="2">
    <source>
        <dbReference type="Proteomes" id="UP000194440"/>
    </source>
</evidence>
<gene>
    <name evidence="1" type="ORF">CBP36_11975</name>
</gene>
<evidence type="ECO:0000313" key="1">
    <source>
        <dbReference type="EMBL" id="ART59461.1"/>
    </source>
</evidence>
<dbReference type="KEGG" id="acip:CBP36_11975"/>
<protein>
    <submittedName>
        <fullName evidence="1">Uncharacterized protein</fullName>
    </submittedName>
</protein>
<dbReference type="OrthoDB" id="9965864at2"/>
<dbReference type="Proteomes" id="UP000194440">
    <property type="component" value="Chromosome"/>
</dbReference>
<name>A0A240UD79_9BURK</name>
<organism evidence="1 2">
    <name type="scientific">Acidovorax carolinensis</name>
    <dbReference type="NCBI Taxonomy" id="553814"/>
    <lineage>
        <taxon>Bacteria</taxon>
        <taxon>Pseudomonadati</taxon>
        <taxon>Pseudomonadota</taxon>
        <taxon>Betaproteobacteria</taxon>
        <taxon>Burkholderiales</taxon>
        <taxon>Comamonadaceae</taxon>
        <taxon>Acidovorax</taxon>
    </lineage>
</organism>
<reference evidence="1" key="1">
    <citation type="submission" date="2017-05" db="EMBL/GenBank/DDBJ databases">
        <title>Polyphasic characterization of four soil-derived phenanthrene-degrading Acidovorax strains and proposal of Acidovorax phenanthrenivorans sp. nov.</title>
        <authorList>
            <person name="Singleton D."/>
            <person name="Lee J."/>
            <person name="Dickey A.N."/>
            <person name="Stroud A."/>
            <person name="Scholl E.H."/>
            <person name="Wright F.A."/>
            <person name="Aitken M.D."/>
        </authorList>
    </citation>
    <scope>NUCLEOTIDE SEQUENCE</scope>
    <source>
        <strain evidence="1">P4</strain>
    </source>
</reference>
<accession>A0A240UD79</accession>
<keyword evidence="2" id="KW-1185">Reference proteome</keyword>
<dbReference type="AlphaFoldDB" id="A0A240UD79"/>
<dbReference type="EMBL" id="CP021366">
    <property type="protein sequence ID" value="ART59461.1"/>
    <property type="molecule type" value="Genomic_DNA"/>
</dbReference>
<dbReference type="RefSeq" id="WP_086927582.1">
    <property type="nucleotide sequence ID" value="NZ_CP021366.1"/>
</dbReference>